<protein>
    <submittedName>
        <fullName evidence="1">Fad linked oxidase</fullName>
    </submittedName>
</protein>
<dbReference type="eggNOG" id="ENOG502S03T">
    <property type="taxonomic scope" value="Eukaryota"/>
</dbReference>
<evidence type="ECO:0000313" key="1">
    <source>
        <dbReference type="EMBL" id="EPE05328.1"/>
    </source>
</evidence>
<keyword evidence="2" id="KW-1185">Reference proteome</keyword>
<dbReference type="OMA" id="QWYARIW"/>
<dbReference type="AlphaFoldDB" id="S3CGB8"/>
<dbReference type="VEuPathDB" id="FungiDB:F503_02067"/>
<dbReference type="Proteomes" id="UP000016923">
    <property type="component" value="Unassembled WGS sequence"/>
</dbReference>
<accession>S3CGB8</accession>
<reference evidence="1 2" key="1">
    <citation type="journal article" date="2013" name="BMC Genomics">
        <title>The genome and transcriptome of the pine saprophyte Ophiostoma piceae, and a comparison with the bark beetle-associated pine pathogen Grosmannia clavigera.</title>
        <authorList>
            <person name="Haridas S."/>
            <person name="Wang Y."/>
            <person name="Lim L."/>
            <person name="Massoumi Alamouti S."/>
            <person name="Jackman S."/>
            <person name="Docking R."/>
            <person name="Robertson G."/>
            <person name="Birol I."/>
            <person name="Bohlmann J."/>
            <person name="Breuil C."/>
        </authorList>
    </citation>
    <scope>NUCLEOTIDE SEQUENCE [LARGE SCALE GENOMIC DNA]</scope>
    <source>
        <strain evidence="1 2">UAMH 11346</strain>
    </source>
</reference>
<dbReference type="HOGENOM" id="CLU_069181_0_0_1"/>
<gene>
    <name evidence="1" type="ORF">F503_02067</name>
</gene>
<dbReference type="EMBL" id="KE148156">
    <property type="protein sequence ID" value="EPE05328.1"/>
    <property type="molecule type" value="Genomic_DNA"/>
</dbReference>
<dbReference type="OrthoDB" id="4436466at2759"/>
<proteinExistence type="predicted"/>
<dbReference type="STRING" id="1262450.S3CGB8"/>
<sequence length="257" mass="28943">MTNDILRITTPSSLQLTILTSHTHISTSAPEYIMGVTRKLVFTGLLGTSTAAAYLAAANPVFSPLDTSDPIWSSSIYKRHNPARNPATQDVCIKRIPFSKIRPELLKKDGDLALEFCRGVWGGLGYAAQRKYLEYKYREPETESQLWDTEQLAASKYDKGTIITDHFEVVEKTPTSIAVRCGDSPRNPGLRPSDGLFLISATIDKNREEVELRLKSVFFSSEGKIPGFKGSMPPWIEELHQWYSRIWCETASWKLLK</sequence>
<organism evidence="1 2">
    <name type="scientific">Ophiostoma piceae (strain UAMH 11346)</name>
    <name type="common">Sap stain fungus</name>
    <dbReference type="NCBI Taxonomy" id="1262450"/>
    <lineage>
        <taxon>Eukaryota</taxon>
        <taxon>Fungi</taxon>
        <taxon>Dikarya</taxon>
        <taxon>Ascomycota</taxon>
        <taxon>Pezizomycotina</taxon>
        <taxon>Sordariomycetes</taxon>
        <taxon>Sordariomycetidae</taxon>
        <taxon>Ophiostomatales</taxon>
        <taxon>Ophiostomataceae</taxon>
        <taxon>Ophiostoma</taxon>
    </lineage>
</organism>
<evidence type="ECO:0000313" key="2">
    <source>
        <dbReference type="Proteomes" id="UP000016923"/>
    </source>
</evidence>
<name>S3CGB8_OPHP1</name>